<dbReference type="PROSITE" id="PS51352">
    <property type="entry name" value="THIOREDOXIN_2"/>
    <property type="match status" value="1"/>
</dbReference>
<dbReference type="RefSeq" id="WP_150901121.1">
    <property type="nucleotide sequence ID" value="NZ_WAAU01000030.1"/>
</dbReference>
<keyword evidence="3" id="KW-1015">Disulfide bond</keyword>
<name>A0A7J5A8U9_9FLAO</name>
<evidence type="ECO:0000313" key="7">
    <source>
        <dbReference type="Proteomes" id="UP000467305"/>
    </source>
</evidence>
<comment type="subcellular location">
    <subcellularLocation>
        <location evidence="1">Cell envelope</location>
    </subcellularLocation>
</comment>
<feature type="domain" description="Thioredoxin" evidence="5">
    <location>
        <begin position="308"/>
        <end position="452"/>
    </location>
</feature>
<organism evidence="6 7">
    <name type="scientific">Tenacibaculum aiptasiae</name>
    <dbReference type="NCBI Taxonomy" id="426481"/>
    <lineage>
        <taxon>Bacteria</taxon>
        <taxon>Pseudomonadati</taxon>
        <taxon>Bacteroidota</taxon>
        <taxon>Flavobacteriia</taxon>
        <taxon>Flavobacteriales</taxon>
        <taxon>Flavobacteriaceae</taxon>
        <taxon>Tenacibaculum</taxon>
    </lineage>
</organism>
<dbReference type="SUPFAM" id="SSF52833">
    <property type="entry name" value="Thioredoxin-like"/>
    <property type="match status" value="1"/>
</dbReference>
<dbReference type="Gene3D" id="3.40.30.10">
    <property type="entry name" value="Glutaredoxin"/>
    <property type="match status" value="1"/>
</dbReference>
<dbReference type="Pfam" id="PF08534">
    <property type="entry name" value="Redoxin"/>
    <property type="match status" value="1"/>
</dbReference>
<dbReference type="InterPro" id="IPR013740">
    <property type="entry name" value="Redoxin"/>
</dbReference>
<evidence type="ECO:0000256" key="1">
    <source>
        <dbReference type="ARBA" id="ARBA00004196"/>
    </source>
</evidence>
<accession>A0A7J5A8U9</accession>
<dbReference type="OrthoDB" id="743079at2"/>
<evidence type="ECO:0000313" key="6">
    <source>
        <dbReference type="EMBL" id="KAB1154001.1"/>
    </source>
</evidence>
<dbReference type="EMBL" id="WAAU01000030">
    <property type="protein sequence ID" value="KAB1154001.1"/>
    <property type="molecule type" value="Genomic_DNA"/>
</dbReference>
<dbReference type="PANTHER" id="PTHR42852">
    <property type="entry name" value="THIOL:DISULFIDE INTERCHANGE PROTEIN DSBE"/>
    <property type="match status" value="1"/>
</dbReference>
<protein>
    <submittedName>
        <fullName evidence="6">AhpC/TSA family protein</fullName>
    </submittedName>
</protein>
<dbReference type="Proteomes" id="UP000467305">
    <property type="component" value="Unassembled WGS sequence"/>
</dbReference>
<dbReference type="GO" id="GO:0017004">
    <property type="term" value="P:cytochrome complex assembly"/>
    <property type="evidence" value="ECO:0007669"/>
    <property type="project" value="UniProtKB-KW"/>
</dbReference>
<dbReference type="PANTHER" id="PTHR42852:SF6">
    <property type="entry name" value="THIOL:DISULFIDE INTERCHANGE PROTEIN DSBE"/>
    <property type="match status" value="1"/>
</dbReference>
<dbReference type="GO" id="GO:0016491">
    <property type="term" value="F:oxidoreductase activity"/>
    <property type="evidence" value="ECO:0007669"/>
    <property type="project" value="InterPro"/>
</dbReference>
<dbReference type="InterPro" id="IPR050553">
    <property type="entry name" value="Thioredoxin_ResA/DsbE_sf"/>
</dbReference>
<dbReference type="CDD" id="cd02966">
    <property type="entry name" value="TlpA_like_family"/>
    <property type="match status" value="1"/>
</dbReference>
<gene>
    <name evidence="6" type="ORF">F7018_16075</name>
</gene>
<dbReference type="InterPro" id="IPR036249">
    <property type="entry name" value="Thioredoxin-like_sf"/>
</dbReference>
<dbReference type="GO" id="GO:0030313">
    <property type="term" value="C:cell envelope"/>
    <property type="evidence" value="ECO:0007669"/>
    <property type="project" value="UniProtKB-SubCell"/>
</dbReference>
<keyword evidence="4" id="KW-0676">Redox-active center</keyword>
<keyword evidence="7" id="KW-1185">Reference proteome</keyword>
<evidence type="ECO:0000256" key="4">
    <source>
        <dbReference type="ARBA" id="ARBA00023284"/>
    </source>
</evidence>
<proteinExistence type="predicted"/>
<sequence>MRRLLLLVIVLTIISCKQEKKNYVLFSGKIENPNSGLLAILNSENKKVKEIDVSETGTFSDTIFDANGYFRFSDGKESSTIYLQDGYDITLNMNAKEFDETITYKGEGSNENNFIAQKFLTKEKLSSKDLFSSEEAEFLKKLDNQKTELLNSFSKDLDKKFVELEKTSINYDHIMTAKQYERAHAYFTKNRDFKVSKDFPDLAKDLNYDNEEDYKTFSAYKNLVGRNFYAKVDEVVKKDSVAFDKAAVDFIKNVKSKVIKNGLLKSVAYEVSFENPNPEGIYNAIMELSTDEDFKKGLTQKYELIKKLGRGSDSPAFENFENYAGGTSSLKDFRGKYVYIDVWATWCGPCKAEIPSLKKVEKQYHDKNIEFVSISIDPKKDHGLWEQMIKDKELGGVQLFADNDWNSKFIKDYGINGIPRFILINPEGKIVSASAPRPSNKALIDLFDELKI</sequence>
<dbReference type="AlphaFoldDB" id="A0A7J5A8U9"/>
<reference evidence="6 7" key="1">
    <citation type="submission" date="2019-09" db="EMBL/GenBank/DDBJ databases">
        <authorList>
            <person name="Cao W.R."/>
        </authorList>
    </citation>
    <scope>NUCLEOTIDE SEQUENCE [LARGE SCALE GENOMIC DNA]</scope>
    <source>
        <strain evidence="7">a4</strain>
    </source>
</reference>
<evidence type="ECO:0000256" key="3">
    <source>
        <dbReference type="ARBA" id="ARBA00023157"/>
    </source>
</evidence>
<evidence type="ECO:0000256" key="2">
    <source>
        <dbReference type="ARBA" id="ARBA00022748"/>
    </source>
</evidence>
<dbReference type="PROSITE" id="PS51257">
    <property type="entry name" value="PROKAR_LIPOPROTEIN"/>
    <property type="match status" value="1"/>
</dbReference>
<keyword evidence="2" id="KW-0201">Cytochrome c-type biogenesis</keyword>
<evidence type="ECO:0000259" key="5">
    <source>
        <dbReference type="PROSITE" id="PS51352"/>
    </source>
</evidence>
<dbReference type="InterPro" id="IPR013766">
    <property type="entry name" value="Thioredoxin_domain"/>
</dbReference>
<comment type="caution">
    <text evidence="6">The sequence shown here is derived from an EMBL/GenBank/DDBJ whole genome shotgun (WGS) entry which is preliminary data.</text>
</comment>